<dbReference type="AlphaFoldDB" id="A0A0F8WHW1"/>
<gene>
    <name evidence="1" type="ORF">LCGC14_3064620</name>
</gene>
<organism evidence="1">
    <name type="scientific">marine sediment metagenome</name>
    <dbReference type="NCBI Taxonomy" id="412755"/>
    <lineage>
        <taxon>unclassified sequences</taxon>
        <taxon>metagenomes</taxon>
        <taxon>ecological metagenomes</taxon>
    </lineage>
</organism>
<accession>A0A0F8WHW1</accession>
<evidence type="ECO:0000313" key="1">
    <source>
        <dbReference type="EMBL" id="KKK56427.1"/>
    </source>
</evidence>
<proteinExistence type="predicted"/>
<protein>
    <submittedName>
        <fullName evidence="1">Uncharacterized protein</fullName>
    </submittedName>
</protein>
<comment type="caution">
    <text evidence="1">The sequence shown here is derived from an EMBL/GenBank/DDBJ whole genome shotgun (WGS) entry which is preliminary data.</text>
</comment>
<dbReference type="EMBL" id="LAZR01065002">
    <property type="protein sequence ID" value="KKK56427.1"/>
    <property type="molecule type" value="Genomic_DNA"/>
</dbReference>
<reference evidence="1" key="1">
    <citation type="journal article" date="2015" name="Nature">
        <title>Complex archaea that bridge the gap between prokaryotes and eukaryotes.</title>
        <authorList>
            <person name="Spang A."/>
            <person name="Saw J.H."/>
            <person name="Jorgensen S.L."/>
            <person name="Zaremba-Niedzwiedzka K."/>
            <person name="Martijn J."/>
            <person name="Lind A.E."/>
            <person name="van Eijk R."/>
            <person name="Schleper C."/>
            <person name="Guy L."/>
            <person name="Ettema T.J."/>
        </authorList>
    </citation>
    <scope>NUCLEOTIDE SEQUENCE</scope>
</reference>
<sequence length="114" mass="12989">MTRGAMTHRAVITRNIEAATDAWNRPDPPTFTALETIACRAWSKTRKHVNDDGKEVLIEDIRALFPKDADIQTGDRVTINDRLGVLIFDSLAVLTVRRKGANVRHREVLFERHK</sequence>
<name>A0A0F8WHW1_9ZZZZ</name>